<protein>
    <submittedName>
        <fullName evidence="4">Uncharacterized protein</fullName>
    </submittedName>
</protein>
<dbReference type="InterPro" id="IPR040554">
    <property type="entry name" value="KPWE_PEX14_dom"/>
</dbReference>
<feature type="compositionally biased region" description="Polar residues" evidence="1">
    <location>
        <begin position="92"/>
        <end position="108"/>
    </location>
</feature>
<gene>
    <name evidence="4" type="ORF">SeMB42_g03861</name>
</gene>
<dbReference type="PANTHER" id="PTHR36855">
    <property type="entry name" value="CHROMOSOME 10, WHOLE GENOME SHOTGUN SEQUENCE"/>
    <property type="match status" value="1"/>
</dbReference>
<dbReference type="Pfam" id="PF17733">
    <property type="entry name" value="KPWE_dom"/>
    <property type="match status" value="1"/>
</dbReference>
<comment type="caution">
    <text evidence="4">The sequence shown here is derived from an EMBL/GenBank/DDBJ whole genome shotgun (WGS) entry which is preliminary data.</text>
</comment>
<feature type="domain" description="Peroxisomal membrane protein PEX14-like KPWE" evidence="2">
    <location>
        <begin position="122"/>
        <end position="168"/>
    </location>
</feature>
<organism evidence="4 5">
    <name type="scientific">Synchytrium endobioticum</name>
    <dbReference type="NCBI Taxonomy" id="286115"/>
    <lineage>
        <taxon>Eukaryota</taxon>
        <taxon>Fungi</taxon>
        <taxon>Fungi incertae sedis</taxon>
        <taxon>Chytridiomycota</taxon>
        <taxon>Chytridiomycota incertae sedis</taxon>
        <taxon>Chytridiomycetes</taxon>
        <taxon>Synchytriales</taxon>
        <taxon>Synchytriaceae</taxon>
        <taxon>Synchytrium</taxon>
    </lineage>
</organism>
<feature type="compositionally biased region" description="Basic and acidic residues" evidence="1">
    <location>
        <begin position="80"/>
        <end position="91"/>
    </location>
</feature>
<dbReference type="PANTHER" id="PTHR36855:SF1">
    <property type="entry name" value="PEROXISOME MEMBRANE ANCHOR PROTEIN PEX14P N-TERMINAL DOMAIN-CONTAINING PROTEIN"/>
    <property type="match status" value="1"/>
</dbReference>
<dbReference type="AlphaFoldDB" id="A0A507D3E1"/>
<accession>A0A507D3E1</accession>
<keyword evidence="5" id="KW-1185">Reference proteome</keyword>
<evidence type="ECO:0000256" key="1">
    <source>
        <dbReference type="SAM" id="MobiDB-lite"/>
    </source>
</evidence>
<dbReference type="EMBL" id="QEAN01000145">
    <property type="protein sequence ID" value="TPX45944.1"/>
    <property type="molecule type" value="Genomic_DNA"/>
</dbReference>
<evidence type="ECO:0000313" key="4">
    <source>
        <dbReference type="EMBL" id="TPX45944.1"/>
    </source>
</evidence>
<dbReference type="InterPro" id="IPR058841">
    <property type="entry name" value="HTH_76"/>
</dbReference>
<dbReference type="VEuPathDB" id="FungiDB:SeMB42_g03861"/>
<dbReference type="STRING" id="286115.A0A507D3E1"/>
<feature type="region of interest" description="Disordered" evidence="1">
    <location>
        <begin position="146"/>
        <end position="169"/>
    </location>
</feature>
<reference evidence="4 5" key="1">
    <citation type="journal article" date="2019" name="Sci. Rep.">
        <title>Comparative genomics of chytrid fungi reveal insights into the obligate biotrophic and pathogenic lifestyle of Synchytrium endobioticum.</title>
        <authorList>
            <person name="van de Vossenberg B.T.L.H."/>
            <person name="Warris S."/>
            <person name="Nguyen H.D.T."/>
            <person name="van Gent-Pelzer M.P.E."/>
            <person name="Joly D.L."/>
            <person name="van de Geest H.C."/>
            <person name="Bonants P.J.M."/>
            <person name="Smith D.S."/>
            <person name="Levesque C.A."/>
            <person name="van der Lee T.A.J."/>
        </authorList>
    </citation>
    <scope>NUCLEOTIDE SEQUENCE [LARGE SCALE GENOMIC DNA]</scope>
    <source>
        <strain evidence="4 5">MB42</strain>
    </source>
</reference>
<evidence type="ECO:0000259" key="3">
    <source>
        <dbReference type="Pfam" id="PF25871"/>
    </source>
</evidence>
<proteinExistence type="predicted"/>
<evidence type="ECO:0000259" key="2">
    <source>
        <dbReference type="Pfam" id="PF17733"/>
    </source>
</evidence>
<evidence type="ECO:0000313" key="5">
    <source>
        <dbReference type="Proteomes" id="UP000317494"/>
    </source>
</evidence>
<feature type="region of interest" description="Disordered" evidence="1">
    <location>
        <begin position="80"/>
        <end position="118"/>
    </location>
</feature>
<dbReference type="Proteomes" id="UP000317494">
    <property type="component" value="Unassembled WGS sequence"/>
</dbReference>
<name>A0A507D3E1_9FUNG</name>
<sequence length="169" mass="19041">MASLDASISNDADAEAQYELYEQYDFDGDVDFQRGVKSILHSAAATSEEGGANAILKARWFYYSKFVRKIDYEGYQSWKERRGDAQVHPDQWKTSAADTMPAESSFQSDCPHAVEGDRQPKYPRSFQELCSMVARGEPIPGIIQIPDKINEGTPSVPSLTPKKKPWERD</sequence>
<dbReference type="Pfam" id="PF25871">
    <property type="entry name" value="HTH_76"/>
    <property type="match status" value="1"/>
</dbReference>
<feature type="domain" description="PEX14-like helix-turn-helix" evidence="3">
    <location>
        <begin position="15"/>
        <end position="82"/>
    </location>
</feature>